<protein>
    <submittedName>
        <fullName evidence="2">Glycosyltransferase</fullName>
    </submittedName>
</protein>
<evidence type="ECO:0000259" key="1">
    <source>
        <dbReference type="Pfam" id="PF01755"/>
    </source>
</evidence>
<sequence>MKVFVVSLSRSSERRARMLCQLSQQGINFEFFDAVDASQVDFKNSDRAVPEITIKRKGYELRAGELGCFSSHYMLWQECIKLREPILILEDNVDIQPNVKEVIEAIRPLVDRYGYIKLSATQPSKFTPIETIDSQHELGQYAKKSCGTTAYALSPGAAKAFIENASTFIEPVDDYMEKPWRHGVKTYSVSPSLFERANINSTISSDTTKRKEKKKLSLLHKVYIELYRSYESVMKKIYWTHNHE</sequence>
<dbReference type="RefSeq" id="WP_075652142.1">
    <property type="nucleotide sequence ID" value="NZ_AP019657.1"/>
</dbReference>
<dbReference type="CDD" id="cd06532">
    <property type="entry name" value="Glyco_transf_25"/>
    <property type="match status" value="1"/>
</dbReference>
<proteinExistence type="predicted"/>
<dbReference type="Proteomes" id="UP000186206">
    <property type="component" value="Unassembled WGS sequence"/>
</dbReference>
<comment type="caution">
    <text evidence="2">The sequence shown here is derived from an EMBL/GenBank/DDBJ whole genome shotgun (WGS) entry which is preliminary data.</text>
</comment>
<evidence type="ECO:0000313" key="3">
    <source>
        <dbReference type="Proteomes" id="UP000186206"/>
    </source>
</evidence>
<evidence type="ECO:0000313" key="2">
    <source>
        <dbReference type="EMBL" id="OLQ86630.1"/>
    </source>
</evidence>
<feature type="domain" description="Glycosyl transferase family 25" evidence="1">
    <location>
        <begin position="2"/>
        <end position="176"/>
    </location>
</feature>
<dbReference type="EMBL" id="MJMI01000131">
    <property type="protein sequence ID" value="OLQ86630.1"/>
    <property type="molecule type" value="Genomic_DNA"/>
</dbReference>
<reference evidence="2 3" key="1">
    <citation type="submission" date="2016-09" db="EMBL/GenBank/DDBJ databases">
        <title>Genomic Taxonomy of the Vibrionaceae.</title>
        <authorList>
            <person name="Gonzalez-Castillo A."/>
            <person name="Gomez-Gil B."/>
            <person name="Enciso-Ibarra K."/>
        </authorList>
    </citation>
    <scope>NUCLEOTIDE SEQUENCE [LARGE SCALE GENOMIC DNA]</scope>
    <source>
        <strain evidence="2 3">CAIM 1731</strain>
    </source>
</reference>
<accession>A0ABX3F7P3</accession>
<dbReference type="Pfam" id="PF01755">
    <property type="entry name" value="Glyco_transf_25"/>
    <property type="match status" value="1"/>
</dbReference>
<dbReference type="InterPro" id="IPR002654">
    <property type="entry name" value="Glyco_trans_25"/>
</dbReference>
<keyword evidence="3" id="KW-1185">Reference proteome</keyword>
<gene>
    <name evidence="2" type="ORF">BIY21_04145</name>
</gene>
<name>A0ABX3F7P3_9VIBR</name>
<organism evidence="2 3">
    <name type="scientific">Vibrio ponticus</name>
    <dbReference type="NCBI Taxonomy" id="265668"/>
    <lineage>
        <taxon>Bacteria</taxon>
        <taxon>Pseudomonadati</taxon>
        <taxon>Pseudomonadota</taxon>
        <taxon>Gammaproteobacteria</taxon>
        <taxon>Vibrionales</taxon>
        <taxon>Vibrionaceae</taxon>
        <taxon>Vibrio</taxon>
    </lineage>
</organism>